<dbReference type="RefSeq" id="WP_245882161.1">
    <property type="nucleotide sequence ID" value="NZ_PVTE01000001.1"/>
</dbReference>
<keyword evidence="3" id="KW-1185">Reference proteome</keyword>
<evidence type="ECO:0000313" key="2">
    <source>
        <dbReference type="EMBL" id="PRY46972.1"/>
    </source>
</evidence>
<dbReference type="InterPro" id="IPR000595">
    <property type="entry name" value="cNMP-bd_dom"/>
</dbReference>
<proteinExistence type="predicted"/>
<dbReference type="Pfam" id="PF00027">
    <property type="entry name" value="cNMP_binding"/>
    <property type="match status" value="1"/>
</dbReference>
<dbReference type="Gene3D" id="2.60.120.10">
    <property type="entry name" value="Jelly Rolls"/>
    <property type="match status" value="1"/>
</dbReference>
<comment type="caution">
    <text evidence="2">The sequence shown here is derived from an EMBL/GenBank/DDBJ whole genome shotgun (WGS) entry which is preliminary data.</text>
</comment>
<dbReference type="EMBL" id="PVTE01000001">
    <property type="protein sequence ID" value="PRY46972.1"/>
    <property type="molecule type" value="Genomic_DNA"/>
</dbReference>
<evidence type="ECO:0000259" key="1">
    <source>
        <dbReference type="Pfam" id="PF00027"/>
    </source>
</evidence>
<dbReference type="SUPFAM" id="SSF51206">
    <property type="entry name" value="cAMP-binding domain-like"/>
    <property type="match status" value="1"/>
</dbReference>
<protein>
    <submittedName>
        <fullName evidence="2">CRP-like cAMP-binding protein</fullName>
    </submittedName>
</protein>
<organism evidence="2 3">
    <name type="scientific">Spirosoma oryzae</name>
    <dbReference type="NCBI Taxonomy" id="1469603"/>
    <lineage>
        <taxon>Bacteria</taxon>
        <taxon>Pseudomonadati</taxon>
        <taxon>Bacteroidota</taxon>
        <taxon>Cytophagia</taxon>
        <taxon>Cytophagales</taxon>
        <taxon>Cytophagaceae</taxon>
        <taxon>Spirosoma</taxon>
    </lineage>
</organism>
<dbReference type="InterPro" id="IPR018490">
    <property type="entry name" value="cNMP-bd_dom_sf"/>
</dbReference>
<dbReference type="InterPro" id="IPR014710">
    <property type="entry name" value="RmlC-like_jellyroll"/>
</dbReference>
<dbReference type="Proteomes" id="UP000238375">
    <property type="component" value="Unassembled WGS sequence"/>
</dbReference>
<evidence type="ECO:0000313" key="3">
    <source>
        <dbReference type="Proteomes" id="UP000238375"/>
    </source>
</evidence>
<sequence length="189" mass="21508">MESFLDLFPQGKLSVEALQALTARIMTRRVAKGEVLLRKGDKVRKHYFVKTGLLRSYTLDEHGKEHIFMFAPEGWIISDSGWQVPGKEADLYIDAIENSEVEVLEDGLLASTGLFTEEAIEKLANRIYVLQKRIILLMSASLRERYLDFLATYPAIVQRVPQRMIASYLGVTPEALSKLRGDLAKQQRH</sequence>
<dbReference type="CDD" id="cd00038">
    <property type="entry name" value="CAP_ED"/>
    <property type="match status" value="1"/>
</dbReference>
<name>A0A2T0TMN0_9BACT</name>
<feature type="domain" description="Cyclic nucleotide-binding" evidence="1">
    <location>
        <begin position="28"/>
        <end position="77"/>
    </location>
</feature>
<gene>
    <name evidence="2" type="ORF">CLV58_10136</name>
</gene>
<reference evidence="2 3" key="1">
    <citation type="submission" date="2018-03" db="EMBL/GenBank/DDBJ databases">
        <title>Genomic Encyclopedia of Archaeal and Bacterial Type Strains, Phase II (KMG-II): from individual species to whole genera.</title>
        <authorList>
            <person name="Goeker M."/>
        </authorList>
    </citation>
    <scope>NUCLEOTIDE SEQUENCE [LARGE SCALE GENOMIC DNA]</scope>
    <source>
        <strain evidence="2 3">DSM 28354</strain>
    </source>
</reference>
<accession>A0A2T0TMN0</accession>
<dbReference type="AlphaFoldDB" id="A0A2T0TMN0"/>